<organism evidence="1 2">
    <name type="scientific">Mycobacteroides chelonae</name>
    <name type="common">Mycobacterium chelonae</name>
    <dbReference type="NCBI Taxonomy" id="1774"/>
    <lineage>
        <taxon>Bacteria</taxon>
        <taxon>Bacillati</taxon>
        <taxon>Actinomycetota</taxon>
        <taxon>Actinomycetes</taxon>
        <taxon>Mycobacteriales</taxon>
        <taxon>Mycobacteriaceae</taxon>
        <taxon>Mycobacteroides</taxon>
    </lineage>
</organism>
<dbReference type="EMBL" id="MLIQ01000014">
    <property type="protein sequence ID" value="OHU57056.1"/>
    <property type="molecule type" value="Genomic_DNA"/>
</dbReference>
<sequence>MNPVPRNAGATSGGRLRLPQYRFGIGTALMQEPASHAVDLQLYGPRMLEAQARGVPCSDVDVFSVCGARTQYVRRAGQFDYHSSFLKAHRCERCGWVVALNRGTVEQEIELHTGAARGADHGLLRQIFTAILADVTPGRDAESGHRSDLLAHAARHRPALAMCEACTYSPSAAEVHGPGVTVCASPVLVCGSCTFIGGLWAGARAGMSTGDCVVAAPCSVLMTLAQHYDVVVDLPWAPR</sequence>
<evidence type="ECO:0000313" key="1">
    <source>
        <dbReference type="EMBL" id="OHU57056.1"/>
    </source>
</evidence>
<evidence type="ECO:0000313" key="2">
    <source>
        <dbReference type="Proteomes" id="UP000180043"/>
    </source>
</evidence>
<reference evidence="1 2" key="1">
    <citation type="submission" date="2016-10" db="EMBL/GenBank/DDBJ databases">
        <title>Evaluation of Human, Veterinary and Environmental Mycobacterium chelonae Isolates by Core Genome Phylogenomic Analysis, Targeted Gene Comparison, and Anti-microbial Susceptibility Patterns: A Tale of Mistaken Identities.</title>
        <authorList>
            <person name="Fogelson S.B."/>
            <person name="Camus A.C."/>
            <person name="Lorenz W."/>
            <person name="Vasireddy R."/>
            <person name="Vasireddy S."/>
            <person name="Smith T."/>
            <person name="Brown-Elliott B.A."/>
            <person name="Wallace R.J.Jr."/>
            <person name="Hasan N.A."/>
            <person name="Reischl U."/>
            <person name="Sanchez S."/>
        </authorList>
    </citation>
    <scope>NUCLEOTIDE SEQUENCE [LARGE SCALE GENOMIC DNA]</scope>
    <source>
        <strain evidence="1 2">15515</strain>
    </source>
</reference>
<comment type="caution">
    <text evidence="1">The sequence shown here is derived from an EMBL/GenBank/DDBJ whole genome shotgun (WGS) entry which is preliminary data.</text>
</comment>
<proteinExistence type="predicted"/>
<protein>
    <submittedName>
        <fullName evidence="1">Uncharacterized protein</fullName>
    </submittedName>
</protein>
<dbReference type="RefSeq" id="WP_070947431.1">
    <property type="nucleotide sequence ID" value="NZ_MLIQ01000014.1"/>
</dbReference>
<dbReference type="Proteomes" id="UP000180043">
    <property type="component" value="Unassembled WGS sequence"/>
</dbReference>
<gene>
    <name evidence="1" type="ORF">BKG82_12755</name>
</gene>
<name>A0A1S1LRY9_MYCCH</name>
<dbReference type="AlphaFoldDB" id="A0A1S1LRY9"/>
<accession>A0A1S1LRY9</accession>